<name>A0ACB8S9D4_9AGAM</name>
<reference evidence="1" key="2">
    <citation type="journal article" date="2022" name="New Phytol.">
        <title>Evolutionary transition to the ectomycorrhizal habit in the genomes of a hyperdiverse lineage of mushroom-forming fungi.</title>
        <authorList>
            <person name="Looney B."/>
            <person name="Miyauchi S."/>
            <person name="Morin E."/>
            <person name="Drula E."/>
            <person name="Courty P.E."/>
            <person name="Kohler A."/>
            <person name="Kuo A."/>
            <person name="LaButti K."/>
            <person name="Pangilinan J."/>
            <person name="Lipzen A."/>
            <person name="Riley R."/>
            <person name="Andreopoulos W."/>
            <person name="He G."/>
            <person name="Johnson J."/>
            <person name="Nolan M."/>
            <person name="Tritt A."/>
            <person name="Barry K.W."/>
            <person name="Grigoriev I.V."/>
            <person name="Nagy L.G."/>
            <person name="Hibbett D."/>
            <person name="Henrissat B."/>
            <person name="Matheny P.B."/>
            <person name="Labbe J."/>
            <person name="Martin F.M."/>
        </authorList>
    </citation>
    <scope>NUCLEOTIDE SEQUENCE</scope>
    <source>
        <strain evidence="1">FP105234-sp</strain>
    </source>
</reference>
<sequence>MSSDNHTTSASGGLPLALVLNYSEFVTPSITFMMIDSTMGAVLFSMLLALFFFSTPSLTRKPIFVLNVIAVLLGIAYAIVALYVEIHTIKHPAVPLNPQVIIAIGVINGITPTFVDSILLLRLCAISPFHTTPRLVYLVVLGFPVLLKVGRLTNCIIYVHSYARIRKASIAADTASSGASIIATSHLPSVKIEWICQVVDDVYCSSVFLFQMYCQGAFFGPTSGWSTAEKLTAEKLKTLFWICASTFVFPVVLGVVQVAIYLNSPQNYLLALYVENVNFHFTIMGVIFATVWAAEGRWIAERHLDEASGDAGYLSRWRVANLSLDSTIPPVLHFKDHRPHGEAYELSNMQYSDSPLYSHVELQ</sequence>
<reference evidence="1" key="1">
    <citation type="submission" date="2021-02" db="EMBL/GenBank/DDBJ databases">
        <authorList>
            <consortium name="DOE Joint Genome Institute"/>
            <person name="Ahrendt S."/>
            <person name="Looney B.P."/>
            <person name="Miyauchi S."/>
            <person name="Morin E."/>
            <person name="Drula E."/>
            <person name="Courty P.E."/>
            <person name="Chicoki N."/>
            <person name="Fauchery L."/>
            <person name="Kohler A."/>
            <person name="Kuo A."/>
            <person name="Labutti K."/>
            <person name="Pangilinan J."/>
            <person name="Lipzen A."/>
            <person name="Riley R."/>
            <person name="Andreopoulos W."/>
            <person name="He G."/>
            <person name="Johnson J."/>
            <person name="Barry K.W."/>
            <person name="Grigoriev I.V."/>
            <person name="Nagy L."/>
            <person name="Hibbett D."/>
            <person name="Henrissat B."/>
            <person name="Matheny P.B."/>
            <person name="Labbe J."/>
            <person name="Martin F."/>
        </authorList>
    </citation>
    <scope>NUCLEOTIDE SEQUENCE</scope>
    <source>
        <strain evidence="1">FP105234-sp</strain>
    </source>
</reference>
<comment type="caution">
    <text evidence="1">The sequence shown here is derived from an EMBL/GenBank/DDBJ whole genome shotgun (WGS) entry which is preliminary data.</text>
</comment>
<dbReference type="Proteomes" id="UP000814033">
    <property type="component" value="Unassembled WGS sequence"/>
</dbReference>
<proteinExistence type="predicted"/>
<accession>A0ACB8S9D4</accession>
<keyword evidence="2" id="KW-1185">Reference proteome</keyword>
<evidence type="ECO:0000313" key="1">
    <source>
        <dbReference type="EMBL" id="KAI0052731.1"/>
    </source>
</evidence>
<gene>
    <name evidence="1" type="ORF">FA95DRAFT_1601761</name>
</gene>
<organism evidence="1 2">
    <name type="scientific">Auriscalpium vulgare</name>
    <dbReference type="NCBI Taxonomy" id="40419"/>
    <lineage>
        <taxon>Eukaryota</taxon>
        <taxon>Fungi</taxon>
        <taxon>Dikarya</taxon>
        <taxon>Basidiomycota</taxon>
        <taxon>Agaricomycotina</taxon>
        <taxon>Agaricomycetes</taxon>
        <taxon>Russulales</taxon>
        <taxon>Auriscalpiaceae</taxon>
        <taxon>Auriscalpium</taxon>
    </lineage>
</organism>
<dbReference type="EMBL" id="MU275844">
    <property type="protein sequence ID" value="KAI0052731.1"/>
    <property type="molecule type" value="Genomic_DNA"/>
</dbReference>
<evidence type="ECO:0000313" key="2">
    <source>
        <dbReference type="Proteomes" id="UP000814033"/>
    </source>
</evidence>
<protein>
    <submittedName>
        <fullName evidence="1">Uncharacterized protein</fullName>
    </submittedName>
</protein>